<dbReference type="EMBL" id="JAARLZ010000017">
    <property type="protein sequence ID" value="NII08929.1"/>
    <property type="molecule type" value="Genomic_DNA"/>
</dbReference>
<name>A0A7X5ZKH6_9GAMM</name>
<keyword evidence="1" id="KW-1133">Transmembrane helix</keyword>
<dbReference type="InterPro" id="IPR018643">
    <property type="entry name" value="DUF2069_membrane"/>
</dbReference>
<protein>
    <submittedName>
        <fullName evidence="2">DUF2069 domain-containing protein</fullName>
    </submittedName>
</protein>
<evidence type="ECO:0000313" key="2">
    <source>
        <dbReference type="EMBL" id="NII08929.1"/>
    </source>
</evidence>
<keyword evidence="3" id="KW-1185">Reference proteome</keyword>
<dbReference type="Proteomes" id="UP000490980">
    <property type="component" value="Unassembled WGS sequence"/>
</dbReference>
<reference evidence="2 3" key="1">
    <citation type="submission" date="2020-03" db="EMBL/GenBank/DDBJ databases">
        <authorList>
            <person name="Lai Q."/>
        </authorList>
    </citation>
    <scope>NUCLEOTIDE SEQUENCE [LARGE SCALE GENOMIC DNA]</scope>
    <source>
        <strain evidence="2 3">CCUG 25036</strain>
    </source>
</reference>
<keyword evidence="1" id="KW-0812">Transmembrane</keyword>
<dbReference type="RefSeq" id="WP_166952649.1">
    <property type="nucleotide sequence ID" value="NZ_CP077072.1"/>
</dbReference>
<organism evidence="2 3">
    <name type="scientific">Luteibacter anthropi</name>
    <dbReference type="NCBI Taxonomy" id="564369"/>
    <lineage>
        <taxon>Bacteria</taxon>
        <taxon>Pseudomonadati</taxon>
        <taxon>Pseudomonadota</taxon>
        <taxon>Gammaproteobacteria</taxon>
        <taxon>Lysobacterales</taxon>
        <taxon>Rhodanobacteraceae</taxon>
        <taxon>Luteibacter</taxon>
    </lineage>
</organism>
<dbReference type="Pfam" id="PF09842">
    <property type="entry name" value="DUF2069"/>
    <property type="match status" value="1"/>
</dbReference>
<gene>
    <name evidence="2" type="ORF">HBF25_21310</name>
</gene>
<dbReference type="AlphaFoldDB" id="A0A7X5ZKH6"/>
<comment type="caution">
    <text evidence="2">The sequence shown here is derived from an EMBL/GenBank/DDBJ whole genome shotgun (WGS) entry which is preliminary data.</text>
</comment>
<accession>A0A7X5ZKH6</accession>
<feature type="transmembrane region" description="Helical" evidence="1">
    <location>
        <begin position="62"/>
        <end position="82"/>
    </location>
</feature>
<evidence type="ECO:0000313" key="3">
    <source>
        <dbReference type="Proteomes" id="UP000490980"/>
    </source>
</evidence>
<evidence type="ECO:0000256" key="1">
    <source>
        <dbReference type="SAM" id="Phobius"/>
    </source>
</evidence>
<feature type="transmembrane region" description="Helical" evidence="1">
    <location>
        <begin position="12"/>
        <end position="29"/>
    </location>
</feature>
<sequence>MTSPLTATQKTGLIAWAALLVVQVLWYSLYAPVSIPRWVAFALTVPPLLLPLLALPNVIRALLWVGILSLFYFCHGVSEVWSSTADRWLAVLEILFTLLLIGTLGAGVRRRR</sequence>
<proteinExistence type="predicted"/>
<feature type="transmembrane region" description="Helical" evidence="1">
    <location>
        <begin position="35"/>
        <end position="55"/>
    </location>
</feature>
<feature type="transmembrane region" description="Helical" evidence="1">
    <location>
        <begin position="88"/>
        <end position="108"/>
    </location>
</feature>
<keyword evidence="1" id="KW-0472">Membrane</keyword>